<gene>
    <name evidence="6" type="ORF">HJG40_12685</name>
</gene>
<dbReference type="InterPro" id="IPR027417">
    <property type="entry name" value="P-loop_NTPase"/>
</dbReference>
<evidence type="ECO:0000256" key="3">
    <source>
        <dbReference type="ARBA" id="ARBA00023015"/>
    </source>
</evidence>
<evidence type="ECO:0000256" key="2">
    <source>
        <dbReference type="ARBA" id="ARBA00022840"/>
    </source>
</evidence>
<dbReference type="Pfam" id="PF25601">
    <property type="entry name" value="AAA_lid_14"/>
    <property type="match status" value="1"/>
</dbReference>
<evidence type="ECO:0000313" key="6">
    <source>
        <dbReference type="EMBL" id="MBU2739623.1"/>
    </source>
</evidence>
<dbReference type="EMBL" id="JABELD010000115">
    <property type="protein sequence ID" value="MBU2739623.1"/>
    <property type="molecule type" value="Genomic_DNA"/>
</dbReference>
<dbReference type="CDD" id="cd00009">
    <property type="entry name" value="AAA"/>
    <property type="match status" value="1"/>
</dbReference>
<protein>
    <submittedName>
        <fullName evidence="6">Sigma 54-interacting transcriptional regulator</fullName>
    </submittedName>
</protein>
<keyword evidence="7" id="KW-1185">Reference proteome</keyword>
<evidence type="ECO:0000259" key="5">
    <source>
        <dbReference type="PROSITE" id="PS50045"/>
    </source>
</evidence>
<feature type="domain" description="Sigma-54 factor interaction" evidence="5">
    <location>
        <begin position="121"/>
        <end position="349"/>
    </location>
</feature>
<dbReference type="PROSITE" id="PS00688">
    <property type="entry name" value="SIGMA54_INTERACT_3"/>
    <property type="match status" value="1"/>
</dbReference>
<organism evidence="6 7">
    <name type="scientific">Acidithiobacillus concretivorus</name>
    <dbReference type="NCBI Taxonomy" id="3063952"/>
    <lineage>
        <taxon>Bacteria</taxon>
        <taxon>Pseudomonadati</taxon>
        <taxon>Pseudomonadota</taxon>
        <taxon>Acidithiobacillia</taxon>
        <taxon>Acidithiobacillales</taxon>
        <taxon>Acidithiobacillaceae</taxon>
        <taxon>Acidithiobacillus</taxon>
    </lineage>
</organism>
<sequence length="420" mass="47980">MDQHPRVLIPTGLSLDCAVDLLPKPTILIDEDGYIVAANRAYRDYYGVDPIGKQTRLHPGKNSWGHAQEECLVRYPCRGRVEYVQIRCHALYDLQGKRYWAEECLPIYPNPQGLNVRPNAMVGSSPVFMDCLHQIFKAARTHAPVLLRGESGTGKELAAHALHQFSERSAGPLLTVDCSTMTEHLFESEFMGHERGAFTGCIDRKIGLYEHAHQGTLFLDEIGELPLTMQAKLLRVLETGLFRRLGGTAQLHADVRIVAATNRDLQQMIREKRFREDLYYRLAAIEIDLPALRERVEDIPEIVQVLLERINREWGGHWQLSEEATHLLCTYKYPGNIRELRNILQKAMALCDGDTLLPRHIHFFHAAGQNQSGTAMERPSLRGRPDNFRELLTIFEGSRRQFAKHIGVSERTVYRWLQEA</sequence>
<keyword evidence="1" id="KW-0547">Nucleotide-binding</keyword>
<dbReference type="Pfam" id="PF00158">
    <property type="entry name" value="Sigma54_activat"/>
    <property type="match status" value="1"/>
</dbReference>
<dbReference type="SUPFAM" id="SSF55785">
    <property type="entry name" value="PYP-like sensor domain (PAS domain)"/>
    <property type="match status" value="1"/>
</dbReference>
<accession>A0ABS5ZTV8</accession>
<name>A0ABS5ZTV8_9PROT</name>
<dbReference type="InterPro" id="IPR058031">
    <property type="entry name" value="AAA_lid_NorR"/>
</dbReference>
<evidence type="ECO:0000256" key="1">
    <source>
        <dbReference type="ARBA" id="ARBA00022741"/>
    </source>
</evidence>
<dbReference type="InterPro" id="IPR035965">
    <property type="entry name" value="PAS-like_dom_sf"/>
</dbReference>
<dbReference type="PROSITE" id="PS50045">
    <property type="entry name" value="SIGMA54_INTERACT_4"/>
    <property type="match status" value="1"/>
</dbReference>
<dbReference type="Gene3D" id="1.10.8.60">
    <property type="match status" value="1"/>
</dbReference>
<evidence type="ECO:0000313" key="7">
    <source>
        <dbReference type="Proteomes" id="UP001197028"/>
    </source>
</evidence>
<dbReference type="InterPro" id="IPR003593">
    <property type="entry name" value="AAA+_ATPase"/>
</dbReference>
<dbReference type="SUPFAM" id="SSF52540">
    <property type="entry name" value="P-loop containing nucleoside triphosphate hydrolases"/>
    <property type="match status" value="1"/>
</dbReference>
<dbReference type="PANTHER" id="PTHR32071">
    <property type="entry name" value="TRANSCRIPTIONAL REGULATORY PROTEIN"/>
    <property type="match status" value="1"/>
</dbReference>
<dbReference type="Gene3D" id="3.40.50.300">
    <property type="entry name" value="P-loop containing nucleotide triphosphate hydrolases"/>
    <property type="match status" value="1"/>
</dbReference>
<keyword evidence="2" id="KW-0067">ATP-binding</keyword>
<keyword evidence="4" id="KW-0804">Transcription</keyword>
<reference evidence="6 7" key="1">
    <citation type="journal article" date="2021" name="ISME J.">
        <title>Genomic evolution of the class Acidithiobacillia: deep-branching Proteobacteria living in extreme acidic conditions.</title>
        <authorList>
            <person name="Moya-Beltran A."/>
            <person name="Beard S."/>
            <person name="Rojas-Villalobos C."/>
            <person name="Issotta F."/>
            <person name="Gallardo Y."/>
            <person name="Ulloa R."/>
            <person name="Giaveno A."/>
            <person name="Degli Esposti M."/>
            <person name="Johnson D.B."/>
            <person name="Quatrini R."/>
        </authorList>
    </citation>
    <scope>NUCLEOTIDE SEQUENCE [LARGE SCALE GENOMIC DNA]</scope>
    <source>
        <strain evidence="6 7">ATCC 19703</strain>
    </source>
</reference>
<dbReference type="SMART" id="SM00382">
    <property type="entry name" value="AAA"/>
    <property type="match status" value="1"/>
</dbReference>
<proteinExistence type="predicted"/>
<comment type="caution">
    <text evidence="6">The sequence shown here is derived from an EMBL/GenBank/DDBJ whole genome shotgun (WGS) entry which is preliminary data.</text>
</comment>
<keyword evidence="3" id="KW-0805">Transcription regulation</keyword>
<dbReference type="InterPro" id="IPR002078">
    <property type="entry name" value="Sigma_54_int"/>
</dbReference>
<dbReference type="InterPro" id="IPR025944">
    <property type="entry name" value="Sigma_54_int_dom_CS"/>
</dbReference>
<evidence type="ECO:0000256" key="4">
    <source>
        <dbReference type="ARBA" id="ARBA00023163"/>
    </source>
</evidence>
<dbReference type="Proteomes" id="UP001197028">
    <property type="component" value="Unassembled WGS sequence"/>
</dbReference>